<feature type="region of interest" description="Disordered" evidence="2">
    <location>
        <begin position="477"/>
        <end position="517"/>
    </location>
</feature>
<evidence type="ECO:0000259" key="3">
    <source>
        <dbReference type="Pfam" id="PF21007"/>
    </source>
</evidence>
<feature type="region of interest" description="Disordered" evidence="2">
    <location>
        <begin position="1"/>
        <end position="142"/>
    </location>
</feature>
<dbReference type="OrthoDB" id="8195456at2759"/>
<proteinExistence type="predicted"/>
<keyword evidence="5" id="KW-1185">Reference proteome</keyword>
<feature type="compositionally biased region" description="Polar residues" evidence="2">
    <location>
        <begin position="115"/>
        <end position="138"/>
    </location>
</feature>
<feature type="coiled-coil region" evidence="1">
    <location>
        <begin position="152"/>
        <end position="227"/>
    </location>
</feature>
<dbReference type="PANTHER" id="PTHR33689:SF1">
    <property type="entry name" value="FAS-BINDING FACTOR 1"/>
    <property type="match status" value="1"/>
</dbReference>
<evidence type="ECO:0000313" key="4">
    <source>
        <dbReference type="EMBL" id="PIC31024.1"/>
    </source>
</evidence>
<dbReference type="PANTHER" id="PTHR33689">
    <property type="entry name" value="FAS-BINDING FACTOR 1"/>
    <property type="match status" value="1"/>
</dbReference>
<feature type="compositionally biased region" description="Basic and acidic residues" evidence="2">
    <location>
        <begin position="27"/>
        <end position="36"/>
    </location>
</feature>
<dbReference type="GO" id="GO:0005814">
    <property type="term" value="C:centriole"/>
    <property type="evidence" value="ECO:0007669"/>
    <property type="project" value="TreeGrafter"/>
</dbReference>
<evidence type="ECO:0000313" key="5">
    <source>
        <dbReference type="Proteomes" id="UP000230233"/>
    </source>
</evidence>
<accession>A0A2G5TUU5</accession>
<feature type="coiled-coil region" evidence="1">
    <location>
        <begin position="349"/>
        <end position="379"/>
    </location>
</feature>
<keyword evidence="1" id="KW-0175">Coiled coil</keyword>
<sequence length="539" mass="61094">MSDDEWGDLLDGLDEPPEKSTASIKSSSEKKPDSDPKSSGLASILSSQDNKPQAATKKGVNFSISTSDNEDNMRAAGRSTNALNDLFGTPSGGSNAPPRRAGGPSSLDDLFGTPSKPSVPSASTAPQPEASQVVQPTSAVAAPRDNFDAGRILRLETELERVNRELEDTKRKKREDEEDLENFWKAKLEAQSKDSVKTVDDLKNSHKEQLEKLQQEHHSELSRLKANFDRQLENVTSSTSQVGDLVAVVGKVDNISNSIDRIAADVVATTNKVSYEQTALLQLQEERLKMKEEKLAEDTSAFRAEQLKVHELNLSLKDLVKHQQDAIEREKWRTKEEWNRLKVERQLFKENQEIVIGNIEREKQNLSEEMRNFRKNQNDLLFRVSTERELLEQEKAEFFAKRDQDIKRIKAEAYELDLKSQQVSTADHHVTEMKLVTEAKFRQLQHLETLLSAECSEIERMRNEQKMNNLAQSAMHLNLGESERRQRRSRGEEDVFGSNNSNQNSQRRSESVRASLKKHYENLEKYAGQKVATVAPQNN</sequence>
<dbReference type="GO" id="GO:0097539">
    <property type="term" value="C:ciliary transition fiber"/>
    <property type="evidence" value="ECO:0007669"/>
    <property type="project" value="InterPro"/>
</dbReference>
<feature type="compositionally biased region" description="Basic and acidic residues" evidence="2">
    <location>
        <begin position="481"/>
        <end position="493"/>
    </location>
</feature>
<comment type="caution">
    <text evidence="4">The sequence shown here is derived from an EMBL/GenBank/DDBJ whole genome shotgun (WGS) entry which is preliminary data.</text>
</comment>
<dbReference type="GO" id="GO:0060271">
    <property type="term" value="P:cilium assembly"/>
    <property type="evidence" value="ECO:0007669"/>
    <property type="project" value="InterPro"/>
</dbReference>
<dbReference type="InterPro" id="IPR049390">
    <property type="entry name" value="FBF1_C"/>
</dbReference>
<reference evidence="5" key="1">
    <citation type="submission" date="2017-10" db="EMBL/GenBank/DDBJ databases">
        <title>Rapid genome shrinkage in a self-fertile nematode reveals novel sperm competition proteins.</title>
        <authorList>
            <person name="Yin D."/>
            <person name="Schwarz E.M."/>
            <person name="Thomas C.G."/>
            <person name="Felde R.L."/>
            <person name="Korf I.F."/>
            <person name="Cutter A.D."/>
            <person name="Schartner C.M."/>
            <person name="Ralston E.J."/>
            <person name="Meyer B.J."/>
            <person name="Haag E.S."/>
        </authorList>
    </citation>
    <scope>NUCLEOTIDE SEQUENCE [LARGE SCALE GENOMIC DNA]</scope>
    <source>
        <strain evidence="5">JU1422</strain>
    </source>
</reference>
<evidence type="ECO:0000256" key="2">
    <source>
        <dbReference type="SAM" id="MobiDB-lite"/>
    </source>
</evidence>
<organism evidence="4 5">
    <name type="scientific">Caenorhabditis nigoni</name>
    <dbReference type="NCBI Taxonomy" id="1611254"/>
    <lineage>
        <taxon>Eukaryota</taxon>
        <taxon>Metazoa</taxon>
        <taxon>Ecdysozoa</taxon>
        <taxon>Nematoda</taxon>
        <taxon>Chromadorea</taxon>
        <taxon>Rhabditida</taxon>
        <taxon>Rhabditina</taxon>
        <taxon>Rhabditomorpha</taxon>
        <taxon>Rhabditoidea</taxon>
        <taxon>Rhabditidae</taxon>
        <taxon>Peloderinae</taxon>
        <taxon>Caenorhabditis</taxon>
    </lineage>
</organism>
<dbReference type="InterPro" id="IPR033561">
    <property type="entry name" value="FBF1"/>
</dbReference>
<dbReference type="Pfam" id="PF21007">
    <property type="entry name" value="FBF1"/>
    <property type="match status" value="1"/>
</dbReference>
<feature type="domain" description="Fas-binding factor 1 C-terminal" evidence="3">
    <location>
        <begin position="153"/>
        <end position="491"/>
    </location>
</feature>
<gene>
    <name evidence="4" type="primary">Cni-dyf-19</name>
    <name evidence="4" type="synonym">Cnig_chr_V.g22074</name>
    <name evidence="4" type="ORF">B9Z55_022074</name>
</gene>
<dbReference type="STRING" id="1611254.A0A2G5TUU5"/>
<dbReference type="EMBL" id="PDUG01000005">
    <property type="protein sequence ID" value="PIC31024.1"/>
    <property type="molecule type" value="Genomic_DNA"/>
</dbReference>
<feature type="compositionally biased region" description="Acidic residues" evidence="2">
    <location>
        <begin position="1"/>
        <end position="15"/>
    </location>
</feature>
<dbReference type="GO" id="GO:0036064">
    <property type="term" value="C:ciliary basal body"/>
    <property type="evidence" value="ECO:0007669"/>
    <property type="project" value="TreeGrafter"/>
</dbReference>
<protein>
    <recommendedName>
        <fullName evidence="3">Fas-binding factor 1 C-terminal domain-containing protein</fullName>
    </recommendedName>
</protein>
<dbReference type="GO" id="GO:0090162">
    <property type="term" value="P:establishment of epithelial cell polarity"/>
    <property type="evidence" value="ECO:0007669"/>
    <property type="project" value="InterPro"/>
</dbReference>
<name>A0A2G5TUU5_9PELO</name>
<feature type="compositionally biased region" description="Polar residues" evidence="2">
    <location>
        <begin position="40"/>
        <end position="53"/>
    </location>
</feature>
<dbReference type="Proteomes" id="UP000230233">
    <property type="component" value="Chromosome V"/>
</dbReference>
<evidence type="ECO:0000256" key="1">
    <source>
        <dbReference type="SAM" id="Coils"/>
    </source>
</evidence>
<dbReference type="AlphaFoldDB" id="A0A2G5TUU5"/>